<dbReference type="STRING" id="426703.SAMN04488100_1175"/>
<feature type="chain" id="PRO_5038397208" evidence="1">
    <location>
        <begin position="29"/>
        <end position="307"/>
    </location>
</feature>
<accession>A0A1H7UF69</accession>
<reference evidence="2 5" key="2">
    <citation type="submission" date="2019-07" db="EMBL/GenBank/DDBJ databases">
        <title>Whole genome shotgun sequence of Alkalibacterium putridalgicola NBRC 103243.</title>
        <authorList>
            <person name="Hosoyama A."/>
            <person name="Uohara A."/>
            <person name="Ohji S."/>
            <person name="Ichikawa N."/>
        </authorList>
    </citation>
    <scope>NUCLEOTIDE SEQUENCE [LARGE SCALE GENOMIC DNA]</scope>
    <source>
        <strain evidence="2 5">NBRC 103243</strain>
    </source>
</reference>
<protein>
    <submittedName>
        <fullName evidence="3">Uncharacterized protein</fullName>
    </submittedName>
</protein>
<dbReference type="Proteomes" id="UP000321425">
    <property type="component" value="Unassembled WGS sequence"/>
</dbReference>
<dbReference type="AlphaFoldDB" id="A0A1H7UF69"/>
<evidence type="ECO:0000313" key="3">
    <source>
        <dbReference type="EMBL" id="SEL94877.1"/>
    </source>
</evidence>
<organism evidence="3 4">
    <name type="scientific">Alkalibacterium putridalgicola</name>
    <dbReference type="NCBI Taxonomy" id="426703"/>
    <lineage>
        <taxon>Bacteria</taxon>
        <taxon>Bacillati</taxon>
        <taxon>Bacillota</taxon>
        <taxon>Bacilli</taxon>
        <taxon>Lactobacillales</taxon>
        <taxon>Carnobacteriaceae</taxon>
        <taxon>Alkalibacterium</taxon>
    </lineage>
</organism>
<feature type="signal peptide" evidence="1">
    <location>
        <begin position="1"/>
        <end position="28"/>
    </location>
</feature>
<dbReference type="OrthoDB" id="2164227at2"/>
<gene>
    <name evidence="2" type="ORF">APU01nite_23830</name>
    <name evidence="3" type="ORF">SAMN04488100_1175</name>
</gene>
<dbReference type="RefSeq" id="WP_091488353.1">
    <property type="nucleotide sequence ID" value="NZ_BJUX01000051.1"/>
</dbReference>
<evidence type="ECO:0000313" key="5">
    <source>
        <dbReference type="Proteomes" id="UP000321425"/>
    </source>
</evidence>
<evidence type="ECO:0000313" key="4">
    <source>
        <dbReference type="Proteomes" id="UP000198548"/>
    </source>
</evidence>
<reference evidence="3 4" key="1">
    <citation type="submission" date="2016-10" db="EMBL/GenBank/DDBJ databases">
        <authorList>
            <person name="de Groot N.N."/>
        </authorList>
    </citation>
    <scope>NUCLEOTIDE SEQUENCE [LARGE SCALE GENOMIC DNA]</scope>
    <source>
        <strain evidence="3 4">DSM 19182</strain>
    </source>
</reference>
<name>A0A1H7UF69_9LACT</name>
<evidence type="ECO:0000256" key="1">
    <source>
        <dbReference type="SAM" id="SignalP"/>
    </source>
</evidence>
<sequence length="307" mass="34762">MTNLFQSKKYLILSPLLLLILSGCSNFAGIRTPLYDGEPVEPNEEAIEEYAKTQKINEENEAHYFRYPLSETLFEPSLDFSDEEMVTLEKGMYTVGEDLPSGRVIFEGHPSDFSPDVFIIRAGNVTVYDTEGVVTFENHFQENSGVMQAVVDLREGQTIQVEGETPEIFVHYNEDAAGTDPESETEMEAEPDSSRTVALMAGHYEVGRHLDAGTYTLETIEAPRTPVLYHFTDGDIEVVELTQNRGASPRVPPDVLEEWFELGRITEDEYEQNKELIENKPDKAVIELTDGDKLYLPMLNRLELEKH</sequence>
<keyword evidence="1" id="KW-0732">Signal</keyword>
<dbReference type="EMBL" id="BJUX01000051">
    <property type="protein sequence ID" value="GEK90344.1"/>
    <property type="molecule type" value="Genomic_DNA"/>
</dbReference>
<proteinExistence type="predicted"/>
<keyword evidence="5" id="KW-1185">Reference proteome</keyword>
<dbReference type="Proteomes" id="UP000198548">
    <property type="component" value="Unassembled WGS sequence"/>
</dbReference>
<dbReference type="EMBL" id="FOBL01000017">
    <property type="protein sequence ID" value="SEL94877.1"/>
    <property type="molecule type" value="Genomic_DNA"/>
</dbReference>
<evidence type="ECO:0000313" key="2">
    <source>
        <dbReference type="EMBL" id="GEK90344.1"/>
    </source>
</evidence>